<feature type="binding site" evidence="12">
    <location>
        <position position="200"/>
    </location>
    <ligand>
        <name>S-adenosyl-L-methionine</name>
        <dbReference type="ChEBI" id="CHEBI:59789"/>
    </ligand>
</feature>
<dbReference type="SMART" id="SM00729">
    <property type="entry name" value="Elp3"/>
    <property type="match status" value="1"/>
</dbReference>
<evidence type="ECO:0000256" key="8">
    <source>
        <dbReference type="ARBA" id="ARBA00023134"/>
    </source>
</evidence>
<feature type="domain" description="Radical SAM core" evidence="13">
    <location>
        <begin position="16"/>
        <end position="229"/>
    </location>
</feature>
<dbReference type="SFLD" id="SFLDG01383">
    <property type="entry name" value="cyclic_pyranopterin_phosphate"/>
    <property type="match status" value="1"/>
</dbReference>
<evidence type="ECO:0000313" key="14">
    <source>
        <dbReference type="EMBL" id="MEY6432985.1"/>
    </source>
</evidence>
<dbReference type="CDD" id="cd01335">
    <property type="entry name" value="Radical_SAM"/>
    <property type="match status" value="1"/>
</dbReference>
<gene>
    <name evidence="12 14" type="primary">moaA</name>
    <name evidence="14" type="ORF">ABC977_11270</name>
</gene>
<dbReference type="Proteomes" id="UP001564408">
    <property type="component" value="Unassembled WGS sequence"/>
</dbReference>
<dbReference type="SFLD" id="SFLDG01386">
    <property type="entry name" value="main_SPASM_domain-containing"/>
    <property type="match status" value="1"/>
</dbReference>
<feature type="binding site" evidence="12">
    <location>
        <position position="105"/>
    </location>
    <ligand>
        <name>GTP</name>
        <dbReference type="ChEBI" id="CHEBI:37565"/>
    </ligand>
</feature>
<comment type="cofactor">
    <cofactor evidence="12">
        <name>[4Fe-4S] cluster</name>
        <dbReference type="ChEBI" id="CHEBI:49883"/>
    </cofactor>
    <text evidence="12">Binds 2 [4Fe-4S] clusters. Binds 1 [4Fe-4S] cluster coordinated with 3 cysteines and an exchangeable S-adenosyl-L-methionine and 1 [4Fe-4S] cluster coordinated with 3 cysteines and the GTP-derived substrate.</text>
</comment>
<keyword evidence="7 12" id="KW-0411">Iron-sulfur</keyword>
<feature type="binding site" evidence="12">
    <location>
        <position position="129"/>
    </location>
    <ligand>
        <name>S-adenosyl-L-methionine</name>
        <dbReference type="ChEBI" id="CHEBI:59789"/>
    </ligand>
</feature>
<dbReference type="Gene3D" id="3.20.20.70">
    <property type="entry name" value="Aldolase class I"/>
    <property type="match status" value="1"/>
</dbReference>
<dbReference type="GO" id="GO:0061798">
    <property type="term" value="F:GTP 3',8'-cyclase activity"/>
    <property type="evidence" value="ECO:0007669"/>
    <property type="project" value="UniProtKB-EC"/>
</dbReference>
<dbReference type="InterPro" id="IPR010505">
    <property type="entry name" value="MoaA_twitch"/>
</dbReference>
<keyword evidence="4 12" id="KW-0479">Metal-binding</keyword>
<comment type="catalytic activity">
    <reaction evidence="11 12">
        <text>GTP + AH2 + S-adenosyl-L-methionine = (8S)-3',8-cyclo-7,8-dihydroguanosine 5'-triphosphate + 5'-deoxyadenosine + L-methionine + A + H(+)</text>
        <dbReference type="Rhea" id="RHEA:49576"/>
        <dbReference type="ChEBI" id="CHEBI:13193"/>
        <dbReference type="ChEBI" id="CHEBI:15378"/>
        <dbReference type="ChEBI" id="CHEBI:17319"/>
        <dbReference type="ChEBI" id="CHEBI:17499"/>
        <dbReference type="ChEBI" id="CHEBI:37565"/>
        <dbReference type="ChEBI" id="CHEBI:57844"/>
        <dbReference type="ChEBI" id="CHEBI:59789"/>
        <dbReference type="ChEBI" id="CHEBI:131766"/>
        <dbReference type="EC" id="4.1.99.22"/>
    </reaction>
</comment>
<feature type="binding site" evidence="12">
    <location>
        <position position="36"/>
    </location>
    <ligand>
        <name>[4Fe-4S] cluster</name>
        <dbReference type="ChEBI" id="CHEBI:49883"/>
        <label>1</label>
        <note>4Fe-4S-S-AdoMet</note>
    </ligand>
</feature>
<dbReference type="InterPro" id="IPR058240">
    <property type="entry name" value="rSAM_sf"/>
</dbReference>
<reference evidence="14 15" key="1">
    <citation type="submission" date="2024-05" db="EMBL/GenBank/DDBJ databases">
        <title>Genome Sequence and Characterization of the New Strain Purple Sulfur Bacterium of Genus Thioalkalicoccus.</title>
        <authorList>
            <person name="Bryantseva I.A."/>
            <person name="Kyndt J.A."/>
            <person name="Imhoff J.F."/>
        </authorList>
    </citation>
    <scope>NUCLEOTIDE SEQUENCE [LARGE SCALE GENOMIC DNA]</scope>
    <source>
        <strain evidence="14 15">Um2</strain>
    </source>
</reference>
<evidence type="ECO:0000256" key="5">
    <source>
        <dbReference type="ARBA" id="ARBA00022741"/>
    </source>
</evidence>
<feature type="binding site" evidence="12">
    <location>
        <begin position="268"/>
        <end position="270"/>
    </location>
    <ligand>
        <name>GTP</name>
        <dbReference type="ChEBI" id="CHEBI:37565"/>
    </ligand>
</feature>
<keyword evidence="9 12" id="KW-0501">Molybdenum cofactor biosynthesis</keyword>
<dbReference type="EMBL" id="JBDKXB010000014">
    <property type="protein sequence ID" value="MEY6432985.1"/>
    <property type="molecule type" value="Genomic_DNA"/>
</dbReference>
<accession>A0ABV4BKM7</accession>
<dbReference type="SUPFAM" id="SSF102114">
    <property type="entry name" value="Radical SAM enzymes"/>
    <property type="match status" value="1"/>
</dbReference>
<dbReference type="PROSITE" id="PS01305">
    <property type="entry name" value="MOAA_NIFB_PQQE"/>
    <property type="match status" value="1"/>
</dbReference>
<dbReference type="InterPro" id="IPR007197">
    <property type="entry name" value="rSAM"/>
</dbReference>
<name>A0ABV4BKM7_9GAMM</name>
<comment type="function">
    <text evidence="12">Catalyzes the cyclization of GTP to (8S)-3',8-cyclo-7,8-dihydroguanosine 5'-triphosphate.</text>
</comment>
<dbReference type="CDD" id="cd21117">
    <property type="entry name" value="Twitch_MoaA"/>
    <property type="match status" value="1"/>
</dbReference>
<evidence type="ECO:0000256" key="1">
    <source>
        <dbReference type="ARBA" id="ARBA00012167"/>
    </source>
</evidence>
<dbReference type="PROSITE" id="PS51918">
    <property type="entry name" value="RADICAL_SAM"/>
    <property type="match status" value="1"/>
</dbReference>
<dbReference type="SFLD" id="SFLDG01067">
    <property type="entry name" value="SPASM/twitch_domain_containing"/>
    <property type="match status" value="1"/>
</dbReference>
<sequence length="335" mass="36857">MPMPAELPSVPPLTDRFGRRITYLRLSVTDRCNLRCRYCLGPDARFVPRAHLLTTAEIAQLARAFVACGVTKIRLTGGEPLLRTDIVALVHALAALPGLAETVVTTNGVRLVPLADALRKAGVRRLNISLDSLRPERFRHLTGRGDLAAVLRGIDAARAAGFERIKLNTVILGGQNDDEIPDLVAFAVANGLNLSFIEEMPIGRVDRKARTTYYPNERIREELTHHYPLIATTETTGGPARYFRIPGTETRVGFVSPHSHNFCGDCNRVRVTADGQFVPCLGRAGTLDLRRILRETPGDTDRLHDAIRAAVDHKPAAHDLDWLHPLVRPMSQTGG</sequence>
<keyword evidence="2 12" id="KW-0004">4Fe-4S</keyword>
<dbReference type="InterPro" id="IPR000385">
    <property type="entry name" value="MoaA_NifB_PqqE_Fe-S-bd_CS"/>
</dbReference>
<dbReference type="RefSeq" id="WP_369667371.1">
    <property type="nucleotide sequence ID" value="NZ_JBDKXB010000014.1"/>
</dbReference>
<dbReference type="InterPro" id="IPR013785">
    <property type="entry name" value="Aldolase_TIM"/>
</dbReference>
<evidence type="ECO:0000256" key="11">
    <source>
        <dbReference type="ARBA" id="ARBA00048697"/>
    </source>
</evidence>
<dbReference type="Pfam" id="PF06463">
    <property type="entry name" value="Mob_synth_C"/>
    <property type="match status" value="1"/>
</dbReference>
<dbReference type="Pfam" id="PF04055">
    <property type="entry name" value="Radical_SAM"/>
    <property type="match status" value="1"/>
</dbReference>
<dbReference type="InterPro" id="IPR040064">
    <property type="entry name" value="MoaA-like"/>
</dbReference>
<dbReference type="PANTHER" id="PTHR22960:SF0">
    <property type="entry name" value="MOLYBDENUM COFACTOR BIOSYNTHESIS PROTEIN 1"/>
    <property type="match status" value="1"/>
</dbReference>
<evidence type="ECO:0000259" key="13">
    <source>
        <dbReference type="PROSITE" id="PS51918"/>
    </source>
</evidence>
<keyword evidence="15" id="KW-1185">Reference proteome</keyword>
<keyword evidence="3 12" id="KW-0949">S-adenosyl-L-methionine</keyword>
<feature type="binding site" evidence="12">
    <location>
        <position position="25"/>
    </location>
    <ligand>
        <name>GTP</name>
        <dbReference type="ChEBI" id="CHEBI:37565"/>
    </ligand>
</feature>
<dbReference type="PANTHER" id="PTHR22960">
    <property type="entry name" value="MOLYBDOPTERIN COFACTOR SYNTHESIS PROTEIN A"/>
    <property type="match status" value="1"/>
</dbReference>
<evidence type="ECO:0000313" key="15">
    <source>
        <dbReference type="Proteomes" id="UP001564408"/>
    </source>
</evidence>
<feature type="binding site" evidence="12">
    <location>
        <position position="78"/>
    </location>
    <ligand>
        <name>S-adenosyl-L-methionine</name>
        <dbReference type="ChEBI" id="CHEBI:59789"/>
    </ligand>
</feature>
<evidence type="ECO:0000256" key="4">
    <source>
        <dbReference type="ARBA" id="ARBA00022723"/>
    </source>
</evidence>
<feature type="binding site" evidence="12">
    <location>
        <position position="39"/>
    </location>
    <ligand>
        <name>[4Fe-4S] cluster</name>
        <dbReference type="ChEBI" id="CHEBI:49883"/>
        <label>1</label>
        <note>4Fe-4S-S-AdoMet</note>
    </ligand>
</feature>
<feature type="binding site" evidence="12">
    <location>
        <position position="74"/>
    </location>
    <ligand>
        <name>GTP</name>
        <dbReference type="ChEBI" id="CHEBI:37565"/>
    </ligand>
</feature>
<comment type="similarity">
    <text evidence="12">Belongs to the radical SAM superfamily. MoaA family.</text>
</comment>
<evidence type="ECO:0000256" key="7">
    <source>
        <dbReference type="ARBA" id="ARBA00023014"/>
    </source>
</evidence>
<dbReference type="SFLD" id="SFLDS00029">
    <property type="entry name" value="Radical_SAM"/>
    <property type="match status" value="1"/>
</dbReference>
<dbReference type="InterPro" id="IPR013483">
    <property type="entry name" value="MoaA"/>
</dbReference>
<keyword evidence="8 12" id="KW-0342">GTP-binding</keyword>
<comment type="pathway">
    <text evidence="12">Cofactor biosynthesis; molybdopterin biosynthesis.</text>
</comment>
<feature type="binding site" evidence="12">
    <location>
        <position position="280"/>
    </location>
    <ligand>
        <name>[4Fe-4S] cluster</name>
        <dbReference type="ChEBI" id="CHEBI:49883"/>
        <label>2</label>
        <note>4Fe-4S-substrate</note>
    </ligand>
</feature>
<evidence type="ECO:0000256" key="2">
    <source>
        <dbReference type="ARBA" id="ARBA00022485"/>
    </source>
</evidence>
<proteinExistence type="inferred from homology"/>
<evidence type="ECO:0000256" key="9">
    <source>
        <dbReference type="ARBA" id="ARBA00023150"/>
    </source>
</evidence>
<organism evidence="14 15">
    <name type="scientific">Thioalkalicoccus limnaeus</name>
    <dbReference type="NCBI Taxonomy" id="120681"/>
    <lineage>
        <taxon>Bacteria</taxon>
        <taxon>Pseudomonadati</taxon>
        <taxon>Pseudomonadota</taxon>
        <taxon>Gammaproteobacteria</taxon>
        <taxon>Chromatiales</taxon>
        <taxon>Chromatiaceae</taxon>
        <taxon>Thioalkalicoccus</taxon>
    </lineage>
</organism>
<dbReference type="HAMAP" id="MF_01225_B">
    <property type="entry name" value="MoaA_B"/>
    <property type="match status" value="1"/>
</dbReference>
<feature type="binding site" evidence="12">
    <location>
        <position position="263"/>
    </location>
    <ligand>
        <name>[4Fe-4S] cluster</name>
        <dbReference type="ChEBI" id="CHEBI:49883"/>
        <label>2</label>
        <note>4Fe-4S-substrate</note>
    </ligand>
</feature>
<dbReference type="EC" id="4.1.99.22" evidence="1 12"/>
<dbReference type="InterPro" id="IPR050105">
    <property type="entry name" value="MoCo_biosynth_MoaA/MoaC"/>
</dbReference>
<evidence type="ECO:0000256" key="10">
    <source>
        <dbReference type="ARBA" id="ARBA00023239"/>
    </source>
</evidence>
<evidence type="ECO:0000256" key="12">
    <source>
        <dbReference type="HAMAP-Rule" id="MF_01225"/>
    </source>
</evidence>
<protein>
    <recommendedName>
        <fullName evidence="1 12">GTP 3',8-cyclase</fullName>
        <ecNumber evidence="1 12">4.1.99.22</ecNumber>
    </recommendedName>
    <alternativeName>
        <fullName evidence="12">Molybdenum cofactor biosynthesis protein A</fullName>
    </alternativeName>
</protein>
<feature type="binding site" evidence="12">
    <location>
        <position position="166"/>
    </location>
    <ligand>
        <name>GTP</name>
        <dbReference type="ChEBI" id="CHEBI:37565"/>
    </ligand>
</feature>
<comment type="subunit">
    <text evidence="12">Monomer and homodimer.</text>
</comment>
<evidence type="ECO:0000256" key="3">
    <source>
        <dbReference type="ARBA" id="ARBA00022691"/>
    </source>
</evidence>
<dbReference type="NCBIfam" id="TIGR02666">
    <property type="entry name" value="moaA"/>
    <property type="match status" value="1"/>
</dbReference>
<evidence type="ECO:0000256" key="6">
    <source>
        <dbReference type="ARBA" id="ARBA00023004"/>
    </source>
</evidence>
<comment type="caution">
    <text evidence="14">The sequence shown here is derived from an EMBL/GenBank/DDBJ whole genome shotgun (WGS) entry which is preliminary data.</text>
</comment>
<feature type="binding site" evidence="12">
    <location>
        <position position="32"/>
    </location>
    <ligand>
        <name>[4Fe-4S] cluster</name>
        <dbReference type="ChEBI" id="CHEBI:49883"/>
        <label>1</label>
        <note>4Fe-4S-S-AdoMet</note>
    </ligand>
</feature>
<keyword evidence="10 12" id="KW-0456">Lyase</keyword>
<feature type="binding site" evidence="12">
    <location>
        <position position="266"/>
    </location>
    <ligand>
        <name>[4Fe-4S] cluster</name>
        <dbReference type="ChEBI" id="CHEBI:49883"/>
        <label>2</label>
        <note>4Fe-4S-substrate</note>
    </ligand>
</feature>
<feature type="binding site" evidence="12">
    <location>
        <position position="38"/>
    </location>
    <ligand>
        <name>S-adenosyl-L-methionine</name>
        <dbReference type="ChEBI" id="CHEBI:59789"/>
    </ligand>
</feature>
<keyword evidence="5 12" id="KW-0547">Nucleotide-binding</keyword>
<keyword evidence="6 12" id="KW-0408">Iron</keyword>
<dbReference type="InterPro" id="IPR006638">
    <property type="entry name" value="Elp3/MiaA/NifB-like_rSAM"/>
</dbReference>